<dbReference type="EMBL" id="LOSH02000001">
    <property type="protein sequence ID" value="PNM77150.1"/>
    <property type="molecule type" value="Genomic_DNA"/>
</dbReference>
<evidence type="ECO:0000313" key="11">
    <source>
        <dbReference type="Proteomes" id="UP000237466"/>
    </source>
</evidence>
<dbReference type="EMBL" id="LOSH02000001">
    <property type="protein sequence ID" value="PNM78030.1"/>
    <property type="molecule type" value="Genomic_DNA"/>
</dbReference>
<dbReference type="Proteomes" id="UP000237466">
    <property type="component" value="Unassembled WGS sequence"/>
</dbReference>
<sequence>MSIQNYFADFLEESPVDVAQLTTFSEHIPDEWVAKAATLSDKATIRRRRLPSDMVLWLIVGMAFFRNESIAEVARRMNVCAEGLADEELLAKSALTQARQRLGKAAPEWLFRQCSHTWGLERYPEDTWQGLQVFAIDGALFRTADTSELREHFGSGNTSSERQTPHPVLRVVTMMNVRSHVIVDAAISPYRRGEIPLAMPFIDSLPDNSVTLLDKGFYGADLLLSLQNSGSNRHWLLPAKKGVKFRLLDDEESDDMLVEMKVSPQARKKNPNLPEKWQVRAVTYQVQGKHKTVFTSLPREEYDAESVAELYHERWEIELGYRDIKSSMQHNALVLRSKTVELVYQELWGLLLGYNLVRREASQAAVAHGRMANEISFKYACQFIASQLKVMSKAVSPGNTPKRLKSLRGDLSILFIDKRPKPNRPRAVKISKTRYPVNRKAAPLK</sequence>
<evidence type="ECO:0000313" key="3">
    <source>
        <dbReference type="EMBL" id="PNM66533.1"/>
    </source>
</evidence>
<protein>
    <submittedName>
        <fullName evidence="9">IS4 family transposase ISVvu3</fullName>
    </submittedName>
</protein>
<dbReference type="GO" id="GO:0006313">
    <property type="term" value="P:DNA transposition"/>
    <property type="evidence" value="ECO:0007669"/>
    <property type="project" value="InterPro"/>
</dbReference>
<accession>A0A2S3QX26</accession>
<dbReference type="Pfam" id="PF01609">
    <property type="entry name" value="DDE_Tnp_1"/>
    <property type="match status" value="1"/>
</dbReference>
<dbReference type="AlphaFoldDB" id="A0A2S3QX26"/>
<organism evidence="9 11">
    <name type="scientific">Vibrio vulnificus</name>
    <dbReference type="NCBI Taxonomy" id="672"/>
    <lineage>
        <taxon>Bacteria</taxon>
        <taxon>Pseudomonadati</taxon>
        <taxon>Pseudomonadota</taxon>
        <taxon>Gammaproteobacteria</taxon>
        <taxon>Vibrionales</taxon>
        <taxon>Vibrionaceae</taxon>
        <taxon>Vibrio</taxon>
    </lineage>
</organism>
<evidence type="ECO:0000313" key="5">
    <source>
        <dbReference type="EMBL" id="PNM67994.1"/>
    </source>
</evidence>
<evidence type="ECO:0000313" key="7">
    <source>
        <dbReference type="EMBL" id="PNM77150.1"/>
    </source>
</evidence>
<evidence type="ECO:0000313" key="4">
    <source>
        <dbReference type="EMBL" id="PNM67772.1"/>
    </source>
</evidence>
<name>A0A2S3QX26_VIBVL</name>
<dbReference type="EMBL" id="PDGH01000144">
    <property type="protein sequence ID" value="POB42506.1"/>
    <property type="molecule type" value="Genomic_DNA"/>
</dbReference>
<evidence type="ECO:0000259" key="1">
    <source>
        <dbReference type="Pfam" id="PF01609"/>
    </source>
</evidence>
<dbReference type="GO" id="GO:0004803">
    <property type="term" value="F:transposase activity"/>
    <property type="evidence" value="ECO:0007669"/>
    <property type="project" value="InterPro"/>
</dbReference>
<dbReference type="EMBL" id="LOSH02000004">
    <property type="protein sequence ID" value="PNM68638.1"/>
    <property type="molecule type" value="Genomic_DNA"/>
</dbReference>
<dbReference type="InterPro" id="IPR012337">
    <property type="entry name" value="RNaseH-like_sf"/>
</dbReference>
<dbReference type="InterPro" id="IPR024473">
    <property type="entry name" value="Transposases_IS4_N"/>
</dbReference>
<dbReference type="Proteomes" id="UP000054370">
    <property type="component" value="Unassembled WGS sequence"/>
</dbReference>
<dbReference type="SUPFAM" id="SSF53098">
    <property type="entry name" value="Ribonuclease H-like"/>
    <property type="match status" value="1"/>
</dbReference>
<reference evidence="3 10" key="1">
    <citation type="submission" date="2017-12" db="EMBL/GenBank/DDBJ databases">
        <title>FDA dAtabase for Regulatory Grade micrObial Sequences (FDA-ARGOS): Supporting development and validation of Infectious Disease Dx tests.</title>
        <authorList>
            <person name="Hoffmann M."/>
            <person name="Allard M."/>
            <person name="Evans P."/>
            <person name="Brown E."/>
            <person name="Tallon L.J."/>
            <person name="Sadzewicz L."/>
            <person name="Sengamalay N."/>
            <person name="Ott S."/>
            <person name="Godinez A."/>
            <person name="Nagaraj S."/>
            <person name="Vavikolanu K."/>
            <person name="Aluvathingal J."/>
            <person name="Nadendla S."/>
            <person name="Hobson J."/>
            <person name="Sichtig H."/>
        </authorList>
    </citation>
    <scope>NUCLEOTIDE SEQUENCE [LARGE SCALE GENOMIC DNA]</scope>
    <source>
        <strain evidence="10">ATCC 29307</strain>
        <strain evidence="3">FDAARGOS_118</strain>
    </source>
</reference>
<dbReference type="GeneID" id="93896085"/>
<dbReference type="EMBL" id="LOSH02000004">
    <property type="protein sequence ID" value="PNM67994.1"/>
    <property type="molecule type" value="Genomic_DNA"/>
</dbReference>
<dbReference type="InterPro" id="IPR047952">
    <property type="entry name" value="Transpos_IS4"/>
</dbReference>
<evidence type="ECO:0000259" key="2">
    <source>
        <dbReference type="Pfam" id="PF13006"/>
    </source>
</evidence>
<dbReference type="EMBL" id="LOSH02000004">
    <property type="protein sequence ID" value="PNM67772.1"/>
    <property type="molecule type" value="Genomic_DNA"/>
</dbReference>
<feature type="domain" description="Transposase IS4 N-terminal" evidence="2">
    <location>
        <begin position="19"/>
        <end position="112"/>
    </location>
</feature>
<gene>
    <name evidence="7" type="ORF">AL548_000845</name>
    <name evidence="8" type="ORF">AL548_005520</name>
    <name evidence="3" type="ORF">AL548_009425</name>
    <name evidence="4" type="ORF">AL548_016875</name>
    <name evidence="5" type="ORF">AL548_018065</name>
    <name evidence="6" type="ORF">AL548_021570</name>
    <name evidence="9" type="ORF">CRN52_22065</name>
</gene>
<dbReference type="NCBIfam" id="NF033592">
    <property type="entry name" value="transpos_IS4_1"/>
    <property type="match status" value="1"/>
</dbReference>
<dbReference type="PANTHER" id="PTHR37529">
    <property type="entry name" value="TRANSPOSASE INSG FOR INSERTION SEQUENCE ELEMENT IS4-RELATED"/>
    <property type="match status" value="1"/>
</dbReference>
<dbReference type="InterPro" id="IPR002559">
    <property type="entry name" value="Transposase_11"/>
</dbReference>
<keyword evidence="10" id="KW-1185">Reference proteome</keyword>
<dbReference type="PANTHER" id="PTHR37529:SF1">
    <property type="entry name" value="TRANSPOSASE INSG FOR INSERTION SEQUENCE ELEMENT IS4-RELATED"/>
    <property type="match status" value="1"/>
</dbReference>
<dbReference type="GO" id="GO:0003677">
    <property type="term" value="F:DNA binding"/>
    <property type="evidence" value="ECO:0007669"/>
    <property type="project" value="InterPro"/>
</dbReference>
<comment type="caution">
    <text evidence="9">The sequence shown here is derived from an EMBL/GenBank/DDBJ whole genome shotgun (WGS) entry which is preliminary data.</text>
</comment>
<evidence type="ECO:0000313" key="10">
    <source>
        <dbReference type="Proteomes" id="UP000054370"/>
    </source>
</evidence>
<dbReference type="Pfam" id="PF13006">
    <property type="entry name" value="Nterm_IS4"/>
    <property type="match status" value="1"/>
</dbReference>
<evidence type="ECO:0000313" key="9">
    <source>
        <dbReference type="EMBL" id="POB42506.1"/>
    </source>
</evidence>
<evidence type="ECO:0000313" key="6">
    <source>
        <dbReference type="EMBL" id="PNM68638.1"/>
    </source>
</evidence>
<feature type="domain" description="Transposase IS4-like" evidence="1">
    <location>
        <begin position="129"/>
        <end position="356"/>
    </location>
</feature>
<proteinExistence type="predicted"/>
<dbReference type="EMBL" id="LOSH02000004">
    <property type="protein sequence ID" value="PNM66533.1"/>
    <property type="molecule type" value="Genomic_DNA"/>
</dbReference>
<dbReference type="RefSeq" id="WP_011149570.1">
    <property type="nucleotide sequence ID" value="NZ_AP026552.1"/>
</dbReference>
<reference evidence="9 11" key="2">
    <citation type="journal article" date="2018" name="Front. Microbiol.">
        <title>Phylogeny of Vibrio vulnificus from the Analysis of the Core-Genome: Implications for Intra-Species Taxonomy.</title>
        <authorList>
            <person name="Roig F.J."/>
            <person name="Gonzalez-Candelas F."/>
            <person name="Sanjuan E."/>
            <person name="Fouz B."/>
            <person name="Feil E.J."/>
            <person name="Llorens C."/>
            <person name="Baker-Austin C."/>
            <person name="Oliver J.D."/>
            <person name="Danin-Poleg Y."/>
            <person name="Gibas C.J."/>
            <person name="Kashi Y."/>
            <person name="Gulig P.A."/>
            <person name="Morrison S.S."/>
            <person name="Amaro C."/>
        </authorList>
    </citation>
    <scope>NUCLEOTIDE SEQUENCE [LARGE SCALE GENOMIC DNA]</scope>
    <source>
        <strain evidence="9 11">CECT4608</strain>
    </source>
</reference>
<evidence type="ECO:0000313" key="8">
    <source>
        <dbReference type="EMBL" id="PNM78030.1"/>
    </source>
</evidence>